<gene>
    <name evidence="1" type="ORF">AWC14_22055</name>
</gene>
<organism evidence="1 2">
    <name type="scientific">Mycobacterium kyorinense</name>
    <dbReference type="NCBI Taxonomy" id="487514"/>
    <lineage>
        <taxon>Bacteria</taxon>
        <taxon>Bacillati</taxon>
        <taxon>Actinomycetota</taxon>
        <taxon>Actinomycetes</taxon>
        <taxon>Mycobacteriales</taxon>
        <taxon>Mycobacteriaceae</taxon>
        <taxon>Mycobacterium</taxon>
    </lineage>
</organism>
<dbReference type="AlphaFoldDB" id="A0A1X1YDC6"/>
<dbReference type="EMBL" id="LQPE01000026">
    <property type="protein sequence ID" value="ORW09097.1"/>
    <property type="molecule type" value="Genomic_DNA"/>
</dbReference>
<name>A0A1X1YDC6_9MYCO</name>
<accession>A0A1X1YDC6</accession>
<protein>
    <submittedName>
        <fullName evidence="1">Uncharacterized protein</fullName>
    </submittedName>
</protein>
<proteinExistence type="predicted"/>
<evidence type="ECO:0000313" key="1">
    <source>
        <dbReference type="EMBL" id="ORW09097.1"/>
    </source>
</evidence>
<evidence type="ECO:0000313" key="2">
    <source>
        <dbReference type="Proteomes" id="UP000193487"/>
    </source>
</evidence>
<dbReference type="Proteomes" id="UP000193487">
    <property type="component" value="Unassembled WGS sequence"/>
</dbReference>
<comment type="caution">
    <text evidence="1">The sequence shown here is derived from an EMBL/GenBank/DDBJ whole genome shotgun (WGS) entry which is preliminary data.</text>
</comment>
<reference evidence="1 2" key="1">
    <citation type="submission" date="2016-01" db="EMBL/GenBank/DDBJ databases">
        <title>The new phylogeny of the genus Mycobacterium.</title>
        <authorList>
            <person name="Tarcisio F."/>
            <person name="Conor M."/>
            <person name="Antonella G."/>
            <person name="Elisabetta G."/>
            <person name="Giulia F.S."/>
            <person name="Sara T."/>
            <person name="Anna F."/>
            <person name="Clotilde B."/>
            <person name="Roberto B."/>
            <person name="Veronica D.S."/>
            <person name="Fabio R."/>
            <person name="Monica P."/>
            <person name="Olivier J."/>
            <person name="Enrico T."/>
            <person name="Nicola S."/>
        </authorList>
    </citation>
    <scope>NUCLEOTIDE SEQUENCE [LARGE SCALE GENOMIC DNA]</scope>
    <source>
        <strain evidence="1 2">DSM 45166</strain>
    </source>
</reference>
<dbReference type="RefSeq" id="WP_083071773.1">
    <property type="nucleotide sequence ID" value="NZ_LQPE01000026.1"/>
</dbReference>
<keyword evidence="2" id="KW-1185">Reference proteome</keyword>
<sequence length="66" mass="7298">MEIQLMRASEASPRFWNVDDGKGRRWTVRSTGFGGHVILNSRGQVVSTSGATGRRILAAVRQITVR</sequence>